<evidence type="ECO:0000256" key="6">
    <source>
        <dbReference type="SAM" id="Phobius"/>
    </source>
</evidence>
<dbReference type="Gene3D" id="1.20.1720.10">
    <property type="entry name" value="Multidrug resistance protein D"/>
    <property type="match status" value="1"/>
</dbReference>
<keyword evidence="4 6" id="KW-1133">Transmembrane helix</keyword>
<dbReference type="AlphaFoldDB" id="A0A1S7SDD0"/>
<dbReference type="GO" id="GO:0016020">
    <property type="term" value="C:membrane"/>
    <property type="evidence" value="ECO:0007669"/>
    <property type="project" value="UniProtKB-SubCell"/>
</dbReference>
<dbReference type="RefSeq" id="WP_143242784.1">
    <property type="nucleotide sequence ID" value="NZ_LT009733.1"/>
</dbReference>
<dbReference type="InterPro" id="IPR011701">
    <property type="entry name" value="MFS"/>
</dbReference>
<dbReference type="InterPro" id="IPR020846">
    <property type="entry name" value="MFS_dom"/>
</dbReference>
<dbReference type="CDD" id="cd17321">
    <property type="entry name" value="MFS_MMR_MDR_like"/>
    <property type="match status" value="1"/>
</dbReference>
<feature type="transmembrane region" description="Helical" evidence="6">
    <location>
        <begin position="21"/>
        <end position="44"/>
    </location>
</feature>
<gene>
    <name evidence="8" type="ORF">AGR4C_pb20050</name>
</gene>
<dbReference type="Pfam" id="PF07690">
    <property type="entry name" value="MFS_1"/>
    <property type="match status" value="1"/>
</dbReference>
<name>A0A1S7SDD0_AGRTU</name>
<protein>
    <submittedName>
        <fullName evidence="8">Major facilitator superfamily transporter MFS_1</fullName>
    </submittedName>
</protein>
<evidence type="ECO:0000256" key="2">
    <source>
        <dbReference type="ARBA" id="ARBA00022448"/>
    </source>
</evidence>
<feature type="transmembrane region" description="Helical" evidence="6">
    <location>
        <begin position="401"/>
        <end position="422"/>
    </location>
</feature>
<feature type="transmembrane region" description="Helical" evidence="6">
    <location>
        <begin position="214"/>
        <end position="237"/>
    </location>
</feature>
<evidence type="ECO:0000259" key="7">
    <source>
        <dbReference type="PROSITE" id="PS50850"/>
    </source>
</evidence>
<feature type="transmembrane region" description="Helical" evidence="6">
    <location>
        <begin position="309"/>
        <end position="330"/>
    </location>
</feature>
<dbReference type="Proteomes" id="UP000191897">
    <property type="component" value="Unassembled WGS sequence"/>
</dbReference>
<proteinExistence type="predicted"/>
<dbReference type="PRINTS" id="PR01036">
    <property type="entry name" value="TCRTETB"/>
</dbReference>
<dbReference type="EMBL" id="FBWC01000041">
    <property type="protein sequence ID" value="CUX67064.1"/>
    <property type="molecule type" value="Genomic_DNA"/>
</dbReference>
<evidence type="ECO:0000256" key="5">
    <source>
        <dbReference type="ARBA" id="ARBA00023136"/>
    </source>
</evidence>
<dbReference type="GO" id="GO:0022857">
    <property type="term" value="F:transmembrane transporter activity"/>
    <property type="evidence" value="ECO:0007669"/>
    <property type="project" value="InterPro"/>
</dbReference>
<feature type="transmembrane region" description="Helical" evidence="6">
    <location>
        <begin position="351"/>
        <end position="374"/>
    </location>
</feature>
<dbReference type="PANTHER" id="PTHR42718:SF9">
    <property type="entry name" value="MAJOR FACILITATOR SUPERFAMILY MULTIDRUG TRANSPORTER MFSC"/>
    <property type="match status" value="1"/>
</dbReference>
<keyword evidence="3 6" id="KW-0812">Transmembrane</keyword>
<feature type="transmembrane region" description="Helical" evidence="6">
    <location>
        <begin position="280"/>
        <end position="303"/>
    </location>
</feature>
<comment type="subcellular location">
    <subcellularLocation>
        <location evidence="1">Membrane</location>
        <topology evidence="1">Multi-pass membrane protein</topology>
    </subcellularLocation>
</comment>
<accession>A0A1S7SDD0</accession>
<feature type="transmembrane region" description="Helical" evidence="6">
    <location>
        <begin position="142"/>
        <end position="164"/>
    </location>
</feature>
<dbReference type="PANTHER" id="PTHR42718">
    <property type="entry name" value="MAJOR FACILITATOR SUPERFAMILY MULTIDRUG TRANSPORTER MFSC"/>
    <property type="match status" value="1"/>
</dbReference>
<evidence type="ECO:0000313" key="9">
    <source>
        <dbReference type="Proteomes" id="UP000191897"/>
    </source>
</evidence>
<evidence type="ECO:0000256" key="4">
    <source>
        <dbReference type="ARBA" id="ARBA00022989"/>
    </source>
</evidence>
<keyword evidence="5 6" id="KW-0472">Membrane</keyword>
<dbReference type="SUPFAM" id="SSF103473">
    <property type="entry name" value="MFS general substrate transporter"/>
    <property type="match status" value="1"/>
</dbReference>
<feature type="transmembrane region" description="Helical" evidence="6">
    <location>
        <begin position="84"/>
        <end position="107"/>
    </location>
</feature>
<feature type="transmembrane region" description="Helical" evidence="6">
    <location>
        <begin position="249"/>
        <end position="273"/>
    </location>
</feature>
<evidence type="ECO:0000256" key="3">
    <source>
        <dbReference type="ARBA" id="ARBA00022692"/>
    </source>
</evidence>
<feature type="transmembrane region" description="Helical" evidence="6">
    <location>
        <begin position="56"/>
        <end position="77"/>
    </location>
</feature>
<reference evidence="8 9" key="1">
    <citation type="submission" date="2016-01" db="EMBL/GenBank/DDBJ databases">
        <authorList>
            <person name="Oliw E.H."/>
        </authorList>
    </citation>
    <scope>NUCLEOTIDE SEQUENCE [LARGE SCALE GENOMIC DNA]</scope>
    <source>
        <strain evidence="8 9">Kerr 14</strain>
    </source>
</reference>
<evidence type="ECO:0000256" key="1">
    <source>
        <dbReference type="ARBA" id="ARBA00004141"/>
    </source>
</evidence>
<keyword evidence="2" id="KW-0813">Transport</keyword>
<dbReference type="PROSITE" id="PS50850">
    <property type="entry name" value="MFS"/>
    <property type="match status" value="1"/>
</dbReference>
<organism evidence="8 9">
    <name type="scientific">Agrobacterium tumefaciens str. Kerr 14</name>
    <dbReference type="NCBI Taxonomy" id="1183424"/>
    <lineage>
        <taxon>Bacteria</taxon>
        <taxon>Pseudomonadati</taxon>
        <taxon>Pseudomonadota</taxon>
        <taxon>Alphaproteobacteria</taxon>
        <taxon>Hyphomicrobiales</taxon>
        <taxon>Rhizobiaceae</taxon>
        <taxon>Rhizobium/Agrobacterium group</taxon>
        <taxon>Agrobacterium</taxon>
        <taxon>Agrobacterium tumefaciens complex</taxon>
    </lineage>
</organism>
<sequence>MPTSNTSLSANGFTSPLLLPIVLLALFVLPISISGAAIALPAISTDLGNNPGPLQWVVNGFNASFALFTLIWGAAAARLGYKRTFLIGTLIMMAGSVLSVLATDLITLDVGRVLSGIGAAAIATGGTALLSSSFSGQQRARAFALLGTTVGLGLAAGPTISGIVAEVVGWRGVFAMVGIIAAVAYVSGIRLQVNQIAAPHSKAKLIDFSPLRNRLFLAIVLVPVAGSIAYVSILTYLPVALSAVLKMNAAQAGFFMLPLTLPVLVAPLVANLLTQKVRWISSLVIINTSLTLLIVGDLGLLLLGRDIPVLFLSVSMATLGFGWGLPLGLIDGDALAAVPEEMSGEAAGVLNFLRLGSEALSVAAYGAIMGTLLVNKISDPDTAYRIAAGWSGDPAAYSSSFHILLIAMAIITFLVTVLINVLHRSSRSASAVGTVTPQLGD</sequence>
<feature type="transmembrane region" description="Helical" evidence="6">
    <location>
        <begin position="170"/>
        <end position="193"/>
    </location>
</feature>
<evidence type="ECO:0000313" key="8">
    <source>
        <dbReference type="EMBL" id="CUX67064.1"/>
    </source>
</evidence>
<feature type="domain" description="Major facilitator superfamily (MFS) profile" evidence="7">
    <location>
        <begin position="18"/>
        <end position="427"/>
    </location>
</feature>
<dbReference type="InterPro" id="IPR036259">
    <property type="entry name" value="MFS_trans_sf"/>
</dbReference>
<feature type="transmembrane region" description="Helical" evidence="6">
    <location>
        <begin position="113"/>
        <end position="130"/>
    </location>
</feature>